<evidence type="ECO:0000256" key="1">
    <source>
        <dbReference type="ARBA" id="ARBA00004141"/>
    </source>
</evidence>
<comment type="caution">
    <text evidence="8">The sequence shown here is derived from an EMBL/GenBank/DDBJ whole genome shotgun (WGS) entry which is preliminary data.</text>
</comment>
<sequence>MTSALVITSPGSGAPPLSDELQAAGIHVLGACECDKLVQQALRCAPDVVVCWEPSPAEAGLFDALELLSRTQPMPVLVFTADAGAEGAQRALELGVAGWVVHGYAPTRLRPLLQLARARFEHEQRLRAERDDAHQRLEERKLVDRAKGILMRSHGLSEDEAFRRLRGAAMQGKLRVGRLSQQLIDAARDAEALNRSGQLRMLSQRLVALQALRLAPAPDVDAPALQATARRQAQRNLDHLSRTLSAATLGDLLQPLQAAWAALEQALDGASRLEALAGLDQCAEALLVAAERLTRALEGGSALQTLSAVNLSGRQRMLGQRLLKQVLMGALLATPEGAQALSLAAATARDFDQALQRLQQLPLSSPAIRIALDAAAREWQRMQQGVREAGHETGRRQLALSAEALLACFEDLTGDYERSAQMLFD</sequence>
<dbReference type="InterPro" id="IPR029095">
    <property type="entry name" value="NarX-like_N"/>
</dbReference>
<dbReference type="RefSeq" id="WP_322465119.1">
    <property type="nucleotide sequence ID" value="NZ_JAXOJX010000010.1"/>
</dbReference>
<dbReference type="Proteomes" id="UP001293718">
    <property type="component" value="Unassembled WGS sequence"/>
</dbReference>
<dbReference type="PROSITE" id="PS50110">
    <property type="entry name" value="RESPONSE_REGULATORY"/>
    <property type="match status" value="1"/>
</dbReference>
<proteinExistence type="predicted"/>
<dbReference type="InterPro" id="IPR036388">
    <property type="entry name" value="WH-like_DNA-bd_sf"/>
</dbReference>
<comment type="caution">
    <text evidence="5">Lacks conserved residue(s) required for the propagation of feature annotation.</text>
</comment>
<protein>
    <submittedName>
        <fullName evidence="8">Type IV pili methyl-accepting chemotaxis transducer N-terminal domain-containing protein</fullName>
    </submittedName>
</protein>
<keyword evidence="9" id="KW-1185">Reference proteome</keyword>
<dbReference type="Gene3D" id="3.40.50.2300">
    <property type="match status" value="1"/>
</dbReference>
<evidence type="ECO:0000256" key="3">
    <source>
        <dbReference type="ARBA" id="ARBA00022989"/>
    </source>
</evidence>
<comment type="subcellular location">
    <subcellularLocation>
        <location evidence="1">Membrane</location>
        <topology evidence="1">Multi-pass membrane protein</topology>
    </subcellularLocation>
</comment>
<evidence type="ECO:0000256" key="5">
    <source>
        <dbReference type="PROSITE-ProRule" id="PRU00169"/>
    </source>
</evidence>
<keyword evidence="4" id="KW-0472">Membrane</keyword>
<evidence type="ECO:0000256" key="2">
    <source>
        <dbReference type="ARBA" id="ARBA00022692"/>
    </source>
</evidence>
<dbReference type="EMBL" id="JAXOJX010000010">
    <property type="protein sequence ID" value="MDZ5456628.1"/>
    <property type="molecule type" value="Genomic_DNA"/>
</dbReference>
<dbReference type="Pfam" id="PF13675">
    <property type="entry name" value="PilJ"/>
    <property type="match status" value="2"/>
</dbReference>
<feature type="domain" description="Response regulatory" evidence="6">
    <location>
        <begin position="3"/>
        <end position="117"/>
    </location>
</feature>
<dbReference type="Gene3D" id="1.10.10.10">
    <property type="entry name" value="Winged helix-like DNA-binding domain superfamily/Winged helix DNA-binding domain"/>
    <property type="match status" value="1"/>
</dbReference>
<evidence type="ECO:0000259" key="7">
    <source>
        <dbReference type="PROSITE" id="PS50921"/>
    </source>
</evidence>
<evidence type="ECO:0000256" key="4">
    <source>
        <dbReference type="ARBA" id="ARBA00023136"/>
    </source>
</evidence>
<reference evidence="8 9" key="1">
    <citation type="submission" date="2023-11" db="EMBL/GenBank/DDBJ databases">
        <title>Draft genome of Azohydromonas lata strain H1 (DSM1123), a polyhydroxyalkanoate producer.</title>
        <authorList>
            <person name="Traversa D."/>
            <person name="D'Addabbo P."/>
            <person name="Pazzani C."/>
            <person name="Manzari C."/>
            <person name="Chiara M."/>
            <person name="Scrascia M."/>
        </authorList>
    </citation>
    <scope>NUCLEOTIDE SEQUENCE [LARGE SCALE GENOMIC DNA]</scope>
    <source>
        <strain evidence="8 9">H1</strain>
    </source>
</reference>
<keyword evidence="3" id="KW-1133">Transmembrane helix</keyword>
<feature type="domain" description="ANTAR" evidence="7">
    <location>
        <begin position="123"/>
        <end position="184"/>
    </location>
</feature>
<keyword evidence="2" id="KW-0812">Transmembrane</keyword>
<name>A0ABU5IBZ5_9BURK</name>
<gene>
    <name evidence="8" type="ORF">SM757_08560</name>
</gene>
<evidence type="ECO:0000313" key="9">
    <source>
        <dbReference type="Proteomes" id="UP001293718"/>
    </source>
</evidence>
<dbReference type="InterPro" id="IPR011006">
    <property type="entry name" value="CheY-like_superfamily"/>
</dbReference>
<organism evidence="8 9">
    <name type="scientific">Azohydromonas lata</name>
    <dbReference type="NCBI Taxonomy" id="45677"/>
    <lineage>
        <taxon>Bacteria</taxon>
        <taxon>Pseudomonadati</taxon>
        <taxon>Pseudomonadota</taxon>
        <taxon>Betaproteobacteria</taxon>
        <taxon>Burkholderiales</taxon>
        <taxon>Sphaerotilaceae</taxon>
        <taxon>Azohydromonas</taxon>
    </lineage>
</organism>
<dbReference type="SUPFAM" id="SSF52172">
    <property type="entry name" value="CheY-like"/>
    <property type="match status" value="1"/>
</dbReference>
<evidence type="ECO:0000313" key="8">
    <source>
        <dbReference type="EMBL" id="MDZ5456628.1"/>
    </source>
</evidence>
<dbReference type="Pfam" id="PF03861">
    <property type="entry name" value="ANTAR"/>
    <property type="match status" value="1"/>
</dbReference>
<dbReference type="InterPro" id="IPR001789">
    <property type="entry name" value="Sig_transdc_resp-reg_receiver"/>
</dbReference>
<accession>A0ABU5IBZ5</accession>
<dbReference type="PROSITE" id="PS50921">
    <property type="entry name" value="ANTAR"/>
    <property type="match status" value="1"/>
</dbReference>
<dbReference type="SMART" id="SM01012">
    <property type="entry name" value="ANTAR"/>
    <property type="match status" value="1"/>
</dbReference>
<dbReference type="InterPro" id="IPR005561">
    <property type="entry name" value="ANTAR"/>
</dbReference>
<evidence type="ECO:0000259" key="6">
    <source>
        <dbReference type="PROSITE" id="PS50110"/>
    </source>
</evidence>